<reference evidence="2" key="1">
    <citation type="submission" date="2022-11" db="EMBL/GenBank/DDBJ databases">
        <title>Chromosome-level genome of Pogonophryne albipinna.</title>
        <authorList>
            <person name="Jo E."/>
        </authorList>
    </citation>
    <scope>NUCLEOTIDE SEQUENCE</scope>
    <source>
        <strain evidence="2">SGF0006</strain>
        <tissue evidence="2">Muscle</tissue>
    </source>
</reference>
<evidence type="ECO:0000256" key="1">
    <source>
        <dbReference type="SAM" id="MobiDB-lite"/>
    </source>
</evidence>
<sequence length="223" mass="24132">MVGGGDAGWTGEAERIGKQPGPNDVACNMWRERAGGEEKRGMLGEAGMLPGTEETRSRSGGGGEGGPVHQRNGRRQQSSRRGQSWYFCQIICIKTRRKIMFVPLPVPFVFQRSAADLAAWRLKSPQALRSNSGKTFSLFFSPATHPPYRSDSAMQTRPASLGADALAEGRADDSRQAGNIHANLSILRRSIPGPVEEGRGGENQFNLISEMPASPSTPHTQSQ</sequence>
<feature type="compositionally biased region" description="Polar residues" evidence="1">
    <location>
        <begin position="214"/>
        <end position="223"/>
    </location>
</feature>
<name>A0AAD6FEF1_9TELE</name>
<feature type="non-terminal residue" evidence="2">
    <location>
        <position position="223"/>
    </location>
</feature>
<keyword evidence="3" id="KW-1185">Reference proteome</keyword>
<dbReference type="AlphaFoldDB" id="A0AAD6FEF1"/>
<dbReference type="Proteomes" id="UP001219934">
    <property type="component" value="Unassembled WGS sequence"/>
</dbReference>
<evidence type="ECO:0000313" key="3">
    <source>
        <dbReference type="Proteomes" id="UP001219934"/>
    </source>
</evidence>
<dbReference type="EMBL" id="JAPTMU010000015">
    <property type="protein sequence ID" value="KAJ4930833.1"/>
    <property type="molecule type" value="Genomic_DNA"/>
</dbReference>
<gene>
    <name evidence="2" type="ORF">JOQ06_025136</name>
</gene>
<feature type="region of interest" description="Disordered" evidence="1">
    <location>
        <begin position="191"/>
        <end position="223"/>
    </location>
</feature>
<comment type="caution">
    <text evidence="2">The sequence shown here is derived from an EMBL/GenBank/DDBJ whole genome shotgun (WGS) entry which is preliminary data.</text>
</comment>
<feature type="region of interest" description="Disordered" evidence="1">
    <location>
        <begin position="1"/>
        <end position="79"/>
    </location>
</feature>
<proteinExistence type="predicted"/>
<protein>
    <submittedName>
        <fullName evidence="2">Uncharacterized protein</fullName>
    </submittedName>
</protein>
<evidence type="ECO:0000313" key="2">
    <source>
        <dbReference type="EMBL" id="KAJ4930833.1"/>
    </source>
</evidence>
<organism evidence="2 3">
    <name type="scientific">Pogonophryne albipinna</name>
    <dbReference type="NCBI Taxonomy" id="1090488"/>
    <lineage>
        <taxon>Eukaryota</taxon>
        <taxon>Metazoa</taxon>
        <taxon>Chordata</taxon>
        <taxon>Craniata</taxon>
        <taxon>Vertebrata</taxon>
        <taxon>Euteleostomi</taxon>
        <taxon>Actinopterygii</taxon>
        <taxon>Neopterygii</taxon>
        <taxon>Teleostei</taxon>
        <taxon>Neoteleostei</taxon>
        <taxon>Acanthomorphata</taxon>
        <taxon>Eupercaria</taxon>
        <taxon>Perciformes</taxon>
        <taxon>Notothenioidei</taxon>
        <taxon>Pogonophryne</taxon>
    </lineage>
</organism>
<feature type="compositionally biased region" description="Basic and acidic residues" evidence="1">
    <location>
        <begin position="30"/>
        <end position="42"/>
    </location>
</feature>
<accession>A0AAD6FEF1</accession>